<name>A0A0K1PYN4_9BACT</name>
<protein>
    <submittedName>
        <fullName evidence="2">Uncharacterized protein</fullName>
    </submittedName>
</protein>
<accession>A0A0K1PYN4</accession>
<keyword evidence="1" id="KW-1133">Transmembrane helix</keyword>
<evidence type="ECO:0000313" key="2">
    <source>
        <dbReference type="EMBL" id="AKU98612.1"/>
    </source>
</evidence>
<dbReference type="KEGG" id="llu:AKJ09_05276"/>
<feature type="transmembrane region" description="Helical" evidence="1">
    <location>
        <begin position="40"/>
        <end position="59"/>
    </location>
</feature>
<organism evidence="2 3">
    <name type="scientific">Labilithrix luteola</name>
    <dbReference type="NCBI Taxonomy" id="1391654"/>
    <lineage>
        <taxon>Bacteria</taxon>
        <taxon>Pseudomonadati</taxon>
        <taxon>Myxococcota</taxon>
        <taxon>Polyangia</taxon>
        <taxon>Polyangiales</taxon>
        <taxon>Labilitrichaceae</taxon>
        <taxon>Labilithrix</taxon>
    </lineage>
</organism>
<gene>
    <name evidence="2" type="ORF">AKJ09_05276</name>
</gene>
<dbReference type="Proteomes" id="UP000064967">
    <property type="component" value="Chromosome"/>
</dbReference>
<proteinExistence type="predicted"/>
<dbReference type="STRING" id="1391654.AKJ09_05276"/>
<keyword evidence="3" id="KW-1185">Reference proteome</keyword>
<evidence type="ECO:0000256" key="1">
    <source>
        <dbReference type="SAM" id="Phobius"/>
    </source>
</evidence>
<dbReference type="EMBL" id="CP012333">
    <property type="protein sequence ID" value="AKU98612.1"/>
    <property type="molecule type" value="Genomic_DNA"/>
</dbReference>
<sequence length="71" mass="7859">MITDRLTARVIGLLLIILPLIIDVSSFIFGKPELRSRPGYALIVILPSLPFLIGGALLLRRAERMKDGDDD</sequence>
<keyword evidence="1" id="KW-0472">Membrane</keyword>
<feature type="transmembrane region" description="Helical" evidence="1">
    <location>
        <begin position="7"/>
        <end position="28"/>
    </location>
</feature>
<evidence type="ECO:0000313" key="3">
    <source>
        <dbReference type="Proteomes" id="UP000064967"/>
    </source>
</evidence>
<reference evidence="2 3" key="1">
    <citation type="submission" date="2015-08" db="EMBL/GenBank/DDBJ databases">
        <authorList>
            <person name="Babu N.S."/>
            <person name="Beckwith C.J."/>
            <person name="Beseler K.G."/>
            <person name="Brison A."/>
            <person name="Carone J.V."/>
            <person name="Caskin T.P."/>
            <person name="Diamond M."/>
            <person name="Durham M.E."/>
            <person name="Foxe J.M."/>
            <person name="Go M."/>
            <person name="Henderson B.A."/>
            <person name="Jones I.B."/>
            <person name="McGettigan J.A."/>
            <person name="Micheletti S.J."/>
            <person name="Nasrallah M.E."/>
            <person name="Ortiz D."/>
            <person name="Piller C.R."/>
            <person name="Privatt S.R."/>
            <person name="Schneider S.L."/>
            <person name="Sharp S."/>
            <person name="Smith T.C."/>
            <person name="Stanton J.D."/>
            <person name="Ullery H.E."/>
            <person name="Wilson R.J."/>
            <person name="Serrano M.G."/>
            <person name="Buck G."/>
            <person name="Lee V."/>
            <person name="Wang Y."/>
            <person name="Carvalho R."/>
            <person name="Voegtly L."/>
            <person name="Shi R."/>
            <person name="Duckworth R."/>
            <person name="Johnson A."/>
            <person name="Loviza R."/>
            <person name="Walstead R."/>
            <person name="Shah Z."/>
            <person name="Kiflezghi M."/>
            <person name="Wade K."/>
            <person name="Ball S.L."/>
            <person name="Bradley K.W."/>
            <person name="Asai D.J."/>
            <person name="Bowman C.A."/>
            <person name="Russell D.A."/>
            <person name="Pope W.H."/>
            <person name="Jacobs-Sera D."/>
            <person name="Hendrix R.W."/>
            <person name="Hatfull G.F."/>
        </authorList>
    </citation>
    <scope>NUCLEOTIDE SEQUENCE [LARGE SCALE GENOMIC DNA]</scope>
    <source>
        <strain evidence="2 3">DSM 27648</strain>
    </source>
</reference>
<dbReference type="RefSeq" id="WP_146649544.1">
    <property type="nucleotide sequence ID" value="NZ_CP012333.1"/>
</dbReference>
<keyword evidence="1" id="KW-0812">Transmembrane</keyword>
<dbReference type="AlphaFoldDB" id="A0A0K1PYN4"/>